<dbReference type="RefSeq" id="XP_056479261.1">
    <property type="nucleotide sequence ID" value="XM_056614220.1"/>
</dbReference>
<gene>
    <name evidence="3" type="ORF">N7532_001726</name>
</gene>
<evidence type="ECO:0000259" key="2">
    <source>
        <dbReference type="Pfam" id="PF03101"/>
    </source>
</evidence>
<reference evidence="3" key="2">
    <citation type="journal article" date="2023" name="IMA Fungus">
        <title>Comparative genomic study of the Penicillium genus elucidates a diverse pangenome and 15 lateral gene transfer events.</title>
        <authorList>
            <person name="Petersen C."/>
            <person name="Sorensen T."/>
            <person name="Nielsen M.R."/>
            <person name="Sondergaard T.E."/>
            <person name="Sorensen J.L."/>
            <person name="Fitzpatrick D.A."/>
            <person name="Frisvad J.C."/>
            <person name="Nielsen K.L."/>
        </authorList>
    </citation>
    <scope>NUCLEOTIDE SEQUENCE</scope>
    <source>
        <strain evidence="3">IBT 30761</strain>
    </source>
</reference>
<sequence>MPEVAGIVSEDTDEDPATFRITLPLPPLDRRYNTPEEGIEAINQLGFNNGFAVVKRRSKKTKGQVPRLKKVQLQCDRGGQALEHPKEAPEQPEQAPVASGRSKKRKTHSLAIDCPFDISLRLQDDEKWILTITSDKHNHKPSPATTHVAHRKHELAQKREQLQNWFKQNLPTRQILRLLRAEDKRTCLLPKDINNARMRMNDEFLAGQTPIQALLMELPTDGEWRFRYTIHFYYDTVHFYC</sequence>
<reference evidence="3" key="1">
    <citation type="submission" date="2022-11" db="EMBL/GenBank/DDBJ databases">
        <authorList>
            <person name="Petersen C."/>
        </authorList>
    </citation>
    <scope>NUCLEOTIDE SEQUENCE</scope>
    <source>
        <strain evidence="3">IBT 30761</strain>
    </source>
</reference>
<evidence type="ECO:0000313" key="3">
    <source>
        <dbReference type="EMBL" id="KAJ5111191.1"/>
    </source>
</evidence>
<accession>A0A9W9G328</accession>
<dbReference type="AlphaFoldDB" id="A0A9W9G328"/>
<evidence type="ECO:0000256" key="1">
    <source>
        <dbReference type="SAM" id="MobiDB-lite"/>
    </source>
</evidence>
<comment type="caution">
    <text evidence="3">The sequence shown here is derived from an EMBL/GenBank/DDBJ whole genome shotgun (WGS) entry which is preliminary data.</text>
</comment>
<dbReference type="Pfam" id="PF03101">
    <property type="entry name" value="FAR1"/>
    <property type="match status" value="1"/>
</dbReference>
<name>A0A9W9G328_9EURO</name>
<dbReference type="OrthoDB" id="4359445at2759"/>
<feature type="region of interest" description="Disordered" evidence="1">
    <location>
        <begin position="81"/>
        <end position="106"/>
    </location>
</feature>
<evidence type="ECO:0000313" key="4">
    <source>
        <dbReference type="Proteomes" id="UP001149074"/>
    </source>
</evidence>
<dbReference type="PANTHER" id="PTHR47718">
    <property type="entry name" value="OS01G0519700 PROTEIN"/>
    <property type="match status" value="1"/>
</dbReference>
<dbReference type="PANTHER" id="PTHR47718:SF3">
    <property type="entry name" value="PROTEIN FAR1-RELATED SEQUENCE 5-LIKE"/>
    <property type="match status" value="1"/>
</dbReference>
<protein>
    <recommendedName>
        <fullName evidence="2">FAR1 domain-containing protein</fullName>
    </recommendedName>
</protein>
<dbReference type="GeneID" id="81353199"/>
<proteinExistence type="predicted"/>
<dbReference type="InterPro" id="IPR004330">
    <property type="entry name" value="FAR1_DNA_bnd_dom"/>
</dbReference>
<dbReference type="EMBL" id="JAPQKI010000002">
    <property type="protein sequence ID" value="KAJ5111191.1"/>
    <property type="molecule type" value="Genomic_DNA"/>
</dbReference>
<organism evidence="3 4">
    <name type="scientific">Penicillium argentinense</name>
    <dbReference type="NCBI Taxonomy" id="1131581"/>
    <lineage>
        <taxon>Eukaryota</taxon>
        <taxon>Fungi</taxon>
        <taxon>Dikarya</taxon>
        <taxon>Ascomycota</taxon>
        <taxon>Pezizomycotina</taxon>
        <taxon>Eurotiomycetes</taxon>
        <taxon>Eurotiomycetidae</taxon>
        <taxon>Eurotiales</taxon>
        <taxon>Aspergillaceae</taxon>
        <taxon>Penicillium</taxon>
    </lineage>
</organism>
<feature type="region of interest" description="Disordered" evidence="1">
    <location>
        <begin position="1"/>
        <end position="30"/>
    </location>
</feature>
<feature type="domain" description="FAR1" evidence="2">
    <location>
        <begin position="48"/>
        <end position="140"/>
    </location>
</feature>
<dbReference type="Proteomes" id="UP001149074">
    <property type="component" value="Unassembled WGS sequence"/>
</dbReference>
<keyword evidence="4" id="KW-1185">Reference proteome</keyword>